<dbReference type="NCBIfam" id="TIGR02469">
    <property type="entry name" value="CbiT"/>
    <property type="match status" value="1"/>
</dbReference>
<evidence type="ECO:0000256" key="3">
    <source>
        <dbReference type="ARBA" id="ARBA00022603"/>
    </source>
</evidence>
<evidence type="ECO:0000256" key="4">
    <source>
        <dbReference type="ARBA" id="ARBA00022679"/>
    </source>
</evidence>
<dbReference type="GO" id="GO:0009236">
    <property type="term" value="P:cobalamin biosynthetic process"/>
    <property type="evidence" value="ECO:0007669"/>
    <property type="project" value="UniProtKB-UniPathway"/>
</dbReference>
<dbReference type="InterPro" id="IPR050714">
    <property type="entry name" value="Cobalamin_biosynth_MTase"/>
</dbReference>
<dbReference type="NCBIfam" id="TIGR02467">
    <property type="entry name" value="CbiE"/>
    <property type="match status" value="1"/>
</dbReference>
<dbReference type="GO" id="GO:0000179">
    <property type="term" value="F:rRNA (adenine-N6,N6-)-dimethyltransferase activity"/>
    <property type="evidence" value="ECO:0007669"/>
    <property type="project" value="InterPro"/>
</dbReference>
<dbReference type="InterPro" id="IPR000878">
    <property type="entry name" value="4pyrrol_Mease"/>
</dbReference>
<dbReference type="Gene3D" id="3.40.1010.10">
    <property type="entry name" value="Cobalt-precorrin-4 Transmethylase, Domain 1"/>
    <property type="match status" value="1"/>
</dbReference>
<evidence type="ECO:0000256" key="1">
    <source>
        <dbReference type="ARBA" id="ARBA00004953"/>
    </source>
</evidence>
<dbReference type="InterPro" id="IPR014008">
    <property type="entry name" value="Cbl_synth_MTase_CbiT"/>
</dbReference>
<accession>A0A1B9F4U5</accession>
<keyword evidence="8" id="KW-1185">Reference proteome</keyword>
<sequence>MSNAFPVYIIGTGAGRAHLTDEARDIILKSDVVFGSERLSRIFGDLVEDFRTLKFPLSKAVEEINDLSKKKKVVVLVSGDPLYYSIGKYVLKVLGKDRCVIHSNVTIAQVAFARLRLPWDDAFVLSLHGRGLEALEQAILKYKKIGIYTDPENNPAKIAEFLLDKGIECGALYVLEGIGDVCERIQRFDLSQARRERFRDPNFVVLLLRGGEEKGGVPWFGMPESAFSHNNIPITKREVRAIVLSRLELVDPRLLMWDIGAGSGAVSIEASRFLPSGKIYAVEKDPDRINSIQDNLRRYDVRNVELIEGLAPSCLTQLPPPDRVFIGGGGKYLNSILNFSIDAMKEQAIIVVNCVMLSSLGTACSVMESKGLRYEVVEIQVSRSRNIGDGFYLKAQNPVWLVVGEKKE</sequence>
<feature type="domain" description="Tetrapyrrole methylase" evidence="6">
    <location>
        <begin position="7"/>
        <end position="188"/>
    </location>
</feature>
<dbReference type="InterPro" id="IPR014776">
    <property type="entry name" value="4pyrrole_Mease_sub2"/>
</dbReference>
<keyword evidence="3 7" id="KW-0489">Methyltransferase</keyword>
<dbReference type="Proteomes" id="UP000093080">
    <property type="component" value="Unassembled WGS sequence"/>
</dbReference>
<dbReference type="PATRIC" id="fig|1156395.6.peg.1478"/>
<dbReference type="InterPro" id="IPR035996">
    <property type="entry name" value="4pyrrol_Methylase_sf"/>
</dbReference>
<dbReference type="UniPathway" id="UPA00148"/>
<dbReference type="RefSeq" id="WP_067618290.1">
    <property type="nucleotide sequence ID" value="NZ_MAGO01000007.1"/>
</dbReference>
<dbReference type="SUPFAM" id="SSF53335">
    <property type="entry name" value="S-adenosyl-L-methionine-dependent methyltransferases"/>
    <property type="match status" value="1"/>
</dbReference>
<dbReference type="Gene3D" id="3.40.50.150">
    <property type="entry name" value="Vaccinia Virus protein VP39"/>
    <property type="match status" value="1"/>
</dbReference>
<dbReference type="InterPro" id="IPR006365">
    <property type="entry name" value="Cbl_synth_CobL"/>
</dbReference>
<evidence type="ECO:0000313" key="8">
    <source>
        <dbReference type="Proteomes" id="UP000093080"/>
    </source>
</evidence>
<organism evidence="7 8">
    <name type="scientific">Dissulfuribacter thermophilus</name>
    <dbReference type="NCBI Taxonomy" id="1156395"/>
    <lineage>
        <taxon>Bacteria</taxon>
        <taxon>Pseudomonadati</taxon>
        <taxon>Thermodesulfobacteriota</taxon>
        <taxon>Dissulfuribacteria</taxon>
        <taxon>Dissulfuribacterales</taxon>
        <taxon>Dissulfuribacteraceae</taxon>
        <taxon>Dissulfuribacter</taxon>
    </lineage>
</organism>
<dbReference type="AlphaFoldDB" id="A0A1B9F4U5"/>
<comment type="pathway">
    <text evidence="1">Cofactor biosynthesis; adenosylcobalamin biosynthesis.</text>
</comment>
<dbReference type="InterPro" id="IPR012818">
    <property type="entry name" value="CbiE"/>
</dbReference>
<dbReference type="EMBL" id="MAGO01000007">
    <property type="protein sequence ID" value="OCC14979.1"/>
    <property type="molecule type" value="Genomic_DNA"/>
</dbReference>
<gene>
    <name evidence="7" type="ORF">DBT_1465</name>
</gene>
<reference evidence="7 8" key="1">
    <citation type="submission" date="2016-06" db="EMBL/GenBank/DDBJ databases">
        <title>Respiratory ammonification of nitrate coupled to the oxidation of elemental sulfur in deep-sea autotrophic thermophilic bacteria.</title>
        <authorList>
            <person name="Slobodkina G.B."/>
            <person name="Mardanov A.V."/>
            <person name="Ravin N.V."/>
            <person name="Frolova A.A."/>
            <person name="Viryasiv M.B."/>
            <person name="Chernyh N.A."/>
            <person name="Bonch-Osmolovskaya E.A."/>
            <person name="Slobodkin A.I."/>
        </authorList>
    </citation>
    <scope>NUCLEOTIDE SEQUENCE [LARGE SCALE GENOMIC DNA]</scope>
    <source>
        <strain evidence="7 8">S69</strain>
    </source>
</reference>
<name>A0A1B9F4U5_9BACT</name>
<dbReference type="PANTHER" id="PTHR43182:SF1">
    <property type="entry name" value="COBALT-PRECORRIN-7 C(5)-METHYLTRANSFERASE"/>
    <property type="match status" value="1"/>
</dbReference>
<proteinExistence type="predicted"/>
<dbReference type="GO" id="GO:0008276">
    <property type="term" value="F:protein methyltransferase activity"/>
    <property type="evidence" value="ECO:0007669"/>
    <property type="project" value="InterPro"/>
</dbReference>
<dbReference type="Pfam" id="PF00590">
    <property type="entry name" value="TP_methylase"/>
    <property type="match status" value="1"/>
</dbReference>
<dbReference type="Gene3D" id="3.30.950.10">
    <property type="entry name" value="Methyltransferase, Cobalt-precorrin-4 Transmethylase, Domain 2"/>
    <property type="match status" value="1"/>
</dbReference>
<dbReference type="OrthoDB" id="9787825at2"/>
<dbReference type="STRING" id="1156395.DBT_1465"/>
<evidence type="ECO:0000256" key="5">
    <source>
        <dbReference type="ARBA" id="ARBA00022691"/>
    </source>
</evidence>
<dbReference type="CDD" id="cd02440">
    <property type="entry name" value="AdoMet_MTases"/>
    <property type="match status" value="1"/>
</dbReference>
<dbReference type="InterPro" id="IPR020596">
    <property type="entry name" value="rRNA_Ade_Mease_Trfase_CS"/>
</dbReference>
<evidence type="ECO:0000313" key="7">
    <source>
        <dbReference type="EMBL" id="OCC14979.1"/>
    </source>
</evidence>
<dbReference type="PROSITE" id="PS01131">
    <property type="entry name" value="RRNA_A_DIMETH"/>
    <property type="match status" value="1"/>
</dbReference>
<evidence type="ECO:0000256" key="2">
    <source>
        <dbReference type="ARBA" id="ARBA00022573"/>
    </source>
</evidence>
<dbReference type="PIRSF" id="PIRSF036428">
    <property type="entry name" value="CobL"/>
    <property type="match status" value="1"/>
</dbReference>
<comment type="caution">
    <text evidence="7">The sequence shown here is derived from an EMBL/GenBank/DDBJ whole genome shotgun (WGS) entry which is preliminary data.</text>
</comment>
<dbReference type="InterPro" id="IPR029063">
    <property type="entry name" value="SAM-dependent_MTases_sf"/>
</dbReference>
<dbReference type="CDD" id="cd11644">
    <property type="entry name" value="Precorrin-6Y-MT"/>
    <property type="match status" value="1"/>
</dbReference>
<keyword evidence="2" id="KW-0169">Cobalamin biosynthesis</keyword>
<keyword evidence="4 7" id="KW-0808">Transferase</keyword>
<dbReference type="SUPFAM" id="SSF53790">
    <property type="entry name" value="Tetrapyrrole methylase"/>
    <property type="match status" value="1"/>
</dbReference>
<keyword evidence="5" id="KW-0949">S-adenosyl-L-methionine</keyword>
<dbReference type="PANTHER" id="PTHR43182">
    <property type="entry name" value="COBALT-PRECORRIN-6B C(15)-METHYLTRANSFERASE (DECARBOXYLATING)"/>
    <property type="match status" value="1"/>
</dbReference>
<evidence type="ECO:0000259" key="6">
    <source>
        <dbReference type="Pfam" id="PF00590"/>
    </source>
</evidence>
<dbReference type="InterPro" id="IPR014777">
    <property type="entry name" value="4pyrrole_Mease_sub1"/>
</dbReference>
<protein>
    <submittedName>
        <fullName evidence="7">Cobalt-precorrin-6y C5-methyltransferase</fullName>
    </submittedName>
</protein>